<dbReference type="GO" id="GO:0006080">
    <property type="term" value="P:substituted mannan metabolic process"/>
    <property type="evidence" value="ECO:0007669"/>
    <property type="project" value="InterPro"/>
</dbReference>
<keyword evidence="7" id="KW-1133">Transmembrane helix</keyword>
<dbReference type="PANTHER" id="PTHR40079">
    <property type="entry name" value="MANNAN ENDO-1,4-BETA-MANNOSIDASE E-RELATED"/>
    <property type="match status" value="1"/>
</dbReference>
<name>A0A511JHI0_9CELL</name>
<feature type="transmembrane region" description="Helical" evidence="7">
    <location>
        <begin position="23"/>
        <end position="41"/>
    </location>
</feature>
<dbReference type="PANTHER" id="PTHR40079:SF4">
    <property type="entry name" value="GH26 DOMAIN-CONTAINING PROTEIN-RELATED"/>
    <property type="match status" value="1"/>
</dbReference>
<dbReference type="SUPFAM" id="SSF51445">
    <property type="entry name" value="(Trans)glycosidases"/>
    <property type="match status" value="1"/>
</dbReference>
<dbReference type="PROSITE" id="PS51764">
    <property type="entry name" value="GH26"/>
    <property type="match status" value="1"/>
</dbReference>
<dbReference type="InterPro" id="IPR022790">
    <property type="entry name" value="GH26_dom"/>
</dbReference>
<evidence type="ECO:0000256" key="4">
    <source>
        <dbReference type="PROSITE-ProRule" id="PRU01100"/>
    </source>
</evidence>
<evidence type="ECO:0000256" key="1">
    <source>
        <dbReference type="ARBA" id="ARBA00007754"/>
    </source>
</evidence>
<keyword evidence="10" id="KW-1185">Reference proteome</keyword>
<organism evidence="9 10">
    <name type="scientific">Cellulomonas terrae</name>
    <dbReference type="NCBI Taxonomy" id="311234"/>
    <lineage>
        <taxon>Bacteria</taxon>
        <taxon>Bacillati</taxon>
        <taxon>Actinomycetota</taxon>
        <taxon>Actinomycetes</taxon>
        <taxon>Micrococcales</taxon>
        <taxon>Cellulomonadaceae</taxon>
        <taxon>Cellulomonas</taxon>
    </lineage>
</organism>
<keyword evidence="7" id="KW-0472">Membrane</keyword>
<keyword evidence="5" id="KW-0175">Coiled coil</keyword>
<evidence type="ECO:0000256" key="7">
    <source>
        <dbReference type="SAM" id="Phobius"/>
    </source>
</evidence>
<dbReference type="GO" id="GO:0016985">
    <property type="term" value="F:mannan endo-1,4-beta-mannosidase activity"/>
    <property type="evidence" value="ECO:0007669"/>
    <property type="project" value="InterPro"/>
</dbReference>
<evidence type="ECO:0000259" key="8">
    <source>
        <dbReference type="PROSITE" id="PS51764"/>
    </source>
</evidence>
<dbReference type="InterPro" id="IPR000805">
    <property type="entry name" value="Glyco_hydro_26"/>
</dbReference>
<gene>
    <name evidence="9" type="ORF">CTE05_10050</name>
</gene>
<feature type="active site" description="Nucleophile" evidence="4">
    <location>
        <position position="431"/>
    </location>
</feature>
<comment type="caution">
    <text evidence="9">The sequence shown here is derived from an EMBL/GenBank/DDBJ whole genome shotgun (WGS) entry which is preliminary data.</text>
</comment>
<dbReference type="Proteomes" id="UP000321049">
    <property type="component" value="Unassembled WGS sequence"/>
</dbReference>
<comment type="similarity">
    <text evidence="1 4">Belongs to the glycosyl hydrolase 26 family.</text>
</comment>
<evidence type="ECO:0000256" key="6">
    <source>
        <dbReference type="SAM" id="MobiDB-lite"/>
    </source>
</evidence>
<dbReference type="Pfam" id="PF02156">
    <property type="entry name" value="Glyco_hydro_26"/>
    <property type="match status" value="1"/>
</dbReference>
<dbReference type="EMBL" id="BJWH01000003">
    <property type="protein sequence ID" value="GEL97458.1"/>
    <property type="molecule type" value="Genomic_DNA"/>
</dbReference>
<feature type="compositionally biased region" description="Basic and acidic residues" evidence="6">
    <location>
        <begin position="159"/>
        <end position="169"/>
    </location>
</feature>
<dbReference type="RefSeq" id="WP_146845017.1">
    <property type="nucleotide sequence ID" value="NZ_BJWH01000003.1"/>
</dbReference>
<accession>A0A511JHI0</accession>
<keyword evidence="7" id="KW-0812">Transmembrane</keyword>
<dbReference type="Gene3D" id="3.20.20.80">
    <property type="entry name" value="Glycosidases"/>
    <property type="match status" value="1"/>
</dbReference>
<evidence type="ECO:0000256" key="3">
    <source>
        <dbReference type="ARBA" id="ARBA00023295"/>
    </source>
</evidence>
<proteinExistence type="inferred from homology"/>
<evidence type="ECO:0000256" key="5">
    <source>
        <dbReference type="SAM" id="Coils"/>
    </source>
</evidence>
<feature type="domain" description="GH26" evidence="8">
    <location>
        <begin position="183"/>
        <end position="489"/>
    </location>
</feature>
<feature type="coiled-coil region" evidence="5">
    <location>
        <begin position="57"/>
        <end position="91"/>
    </location>
</feature>
<feature type="region of interest" description="Disordered" evidence="6">
    <location>
        <begin position="145"/>
        <end position="185"/>
    </location>
</feature>
<evidence type="ECO:0000313" key="10">
    <source>
        <dbReference type="Proteomes" id="UP000321049"/>
    </source>
</evidence>
<keyword evidence="3 4" id="KW-0326">Glycosidase</keyword>
<reference evidence="9 10" key="1">
    <citation type="submission" date="2019-07" db="EMBL/GenBank/DDBJ databases">
        <title>Whole genome shotgun sequence of Cellulomonas terrae NBRC 100819.</title>
        <authorList>
            <person name="Hosoyama A."/>
            <person name="Uohara A."/>
            <person name="Ohji S."/>
            <person name="Ichikawa N."/>
        </authorList>
    </citation>
    <scope>NUCLEOTIDE SEQUENCE [LARGE SCALE GENOMIC DNA]</scope>
    <source>
        <strain evidence="9 10">NBRC 100819</strain>
    </source>
</reference>
<dbReference type="OrthoDB" id="9816550at2"/>
<keyword evidence="2 4" id="KW-0378">Hydrolase</keyword>
<dbReference type="InterPro" id="IPR017853">
    <property type="entry name" value="GH"/>
</dbReference>
<evidence type="ECO:0000313" key="9">
    <source>
        <dbReference type="EMBL" id="GEL97458.1"/>
    </source>
</evidence>
<evidence type="ECO:0000256" key="2">
    <source>
        <dbReference type="ARBA" id="ARBA00022801"/>
    </source>
</evidence>
<feature type="active site" description="Proton donor" evidence="4">
    <location>
        <position position="308"/>
    </location>
</feature>
<dbReference type="AlphaFoldDB" id="A0A511JHI0"/>
<protein>
    <recommendedName>
        <fullName evidence="8">GH26 domain-containing protein</fullName>
    </recommendedName>
</protein>
<sequence length="516" mass="55900">MSEHIENTHWWTRAIRPSPRKRLAAAGVAIALVAVTAGVWLSPSVAVTESAKASPAELRLAAENEKLKNSLEAREDEVDSLERSQAKAAAERKAASEAGKAKAAAEQEAAAAEGAQKAEAERAEAAARTQAKIAAEKAAAAARGKARSAASRADQAEADAARARADARADAPQPASPAPAVKPTAPALSELVASEQRQLGLYTPQSPFTWAEVDSVAAKLGTTPTIAGYFQGWDGPFRADAVTRSWERGMLPLLTWESRPLQAANNVSEDAAYSLPTIIGGAYDEYLHQYAKDIATLGLPMAIRLDHEMNGDWYPWGERTWSGDPLNGNGPGDYVTMWRHVHDIFEAEGANQYVLWIWAPNIVNSLADFAKNDASYMRSLYPGDEYVDWVGLSGYFRPPYKDDQTPTFDYTFGRSLDQLRSITRKPIFLAEIGASEVGGDKPAWVADLFDALARPENADIRGFAWFNHTVTSTSRGEVVTNDWRIESRADSLQAFVDGVHDPAAGFVPTSTTTQEP</sequence>